<keyword evidence="8" id="KW-1185">Reference proteome</keyword>
<dbReference type="InterPro" id="IPR011701">
    <property type="entry name" value="MFS"/>
</dbReference>
<feature type="transmembrane region" description="Helical" evidence="6">
    <location>
        <begin position="249"/>
        <end position="267"/>
    </location>
</feature>
<comment type="caution">
    <text evidence="7">The sequence shown here is derived from an EMBL/GenBank/DDBJ whole genome shotgun (WGS) entry which is preliminary data.</text>
</comment>
<evidence type="ECO:0000256" key="3">
    <source>
        <dbReference type="ARBA" id="ARBA00022692"/>
    </source>
</evidence>
<feature type="transmembrane region" description="Helical" evidence="6">
    <location>
        <begin position="370"/>
        <end position="392"/>
    </location>
</feature>
<dbReference type="Proteomes" id="UP000011666">
    <property type="component" value="Unassembled WGS sequence"/>
</dbReference>
<dbReference type="InterPro" id="IPR036259">
    <property type="entry name" value="MFS_trans_sf"/>
</dbReference>
<dbReference type="AlphaFoldDB" id="M0QES5"/>
<dbReference type="PANTHER" id="PTHR23513">
    <property type="entry name" value="INTEGRAL MEMBRANE EFFLUX PROTEIN-RELATED"/>
    <property type="match status" value="1"/>
</dbReference>
<evidence type="ECO:0000313" key="8">
    <source>
        <dbReference type="Proteomes" id="UP000011666"/>
    </source>
</evidence>
<dbReference type="SUPFAM" id="SSF103473">
    <property type="entry name" value="MFS general substrate transporter"/>
    <property type="match status" value="1"/>
</dbReference>
<evidence type="ECO:0000256" key="5">
    <source>
        <dbReference type="ARBA" id="ARBA00023136"/>
    </source>
</evidence>
<dbReference type="RefSeq" id="WP_007617622.1">
    <property type="nucleotide sequence ID" value="NZ_BANX01000005.1"/>
</dbReference>
<dbReference type="CDD" id="cd06173">
    <property type="entry name" value="MFS_MefA_like"/>
    <property type="match status" value="1"/>
</dbReference>
<feature type="transmembrane region" description="Helical" evidence="6">
    <location>
        <begin position="216"/>
        <end position="237"/>
    </location>
</feature>
<reference evidence="7 8" key="1">
    <citation type="submission" date="2013-01" db="EMBL/GenBank/DDBJ databases">
        <title>Whole genome shotgun sequence of Gordonia soli NBRC 108243.</title>
        <authorList>
            <person name="Isaki-Nakamura S."/>
            <person name="Hosoyama A."/>
            <person name="Tsuchikane K."/>
            <person name="Ando Y."/>
            <person name="Baba S."/>
            <person name="Ohji S."/>
            <person name="Hamada M."/>
            <person name="Tamura T."/>
            <person name="Yamazoe A."/>
            <person name="Yamazaki S."/>
            <person name="Fujita N."/>
        </authorList>
    </citation>
    <scope>NUCLEOTIDE SEQUENCE [LARGE SCALE GENOMIC DNA]</scope>
    <source>
        <strain evidence="7 8">NBRC 108243</strain>
    </source>
</reference>
<feature type="transmembrane region" description="Helical" evidence="6">
    <location>
        <begin position="346"/>
        <end position="364"/>
    </location>
</feature>
<keyword evidence="3 6" id="KW-0812">Transmembrane</keyword>
<evidence type="ECO:0000256" key="4">
    <source>
        <dbReference type="ARBA" id="ARBA00022989"/>
    </source>
</evidence>
<keyword evidence="5 6" id="KW-0472">Membrane</keyword>
<dbReference type="STRING" id="1223545.GS4_05_01510"/>
<dbReference type="PANTHER" id="PTHR23513:SF18">
    <property type="entry name" value="INTEGRAL MEMBRANE PROTEIN"/>
    <property type="match status" value="1"/>
</dbReference>
<name>M0QES5_9ACTN</name>
<feature type="transmembrane region" description="Helical" evidence="6">
    <location>
        <begin position="279"/>
        <end position="299"/>
    </location>
</feature>
<keyword evidence="2" id="KW-1003">Cell membrane</keyword>
<accession>M0QES5</accession>
<evidence type="ECO:0000256" key="6">
    <source>
        <dbReference type="SAM" id="Phobius"/>
    </source>
</evidence>
<gene>
    <name evidence="7" type="ORF">GS4_05_01510</name>
</gene>
<organism evidence="7 8">
    <name type="scientific">Gordonia soli NBRC 108243</name>
    <dbReference type="NCBI Taxonomy" id="1223545"/>
    <lineage>
        <taxon>Bacteria</taxon>
        <taxon>Bacillati</taxon>
        <taxon>Actinomycetota</taxon>
        <taxon>Actinomycetes</taxon>
        <taxon>Mycobacteriales</taxon>
        <taxon>Gordoniaceae</taxon>
        <taxon>Gordonia</taxon>
    </lineage>
</organism>
<dbReference type="eggNOG" id="COG2814">
    <property type="taxonomic scope" value="Bacteria"/>
</dbReference>
<feature type="transmembrane region" description="Helical" evidence="6">
    <location>
        <begin position="168"/>
        <end position="187"/>
    </location>
</feature>
<keyword evidence="4 6" id="KW-1133">Transmembrane helix</keyword>
<feature type="transmembrane region" description="Helical" evidence="6">
    <location>
        <begin position="305"/>
        <end position="326"/>
    </location>
</feature>
<sequence length="409" mass="42504">MWTVLANRTFRRLFVAQVIALVGTGLLTVALGLLAYDLAGGSAGAVLGTALAIKMIAYVTVAPVVTAVTARLSRTTVMVSADGIRAAIALLLPFVGQTWHIYVLVFVLQAASATFTPTFQSVIPTVLADDEDYTRGLSLSRLAYDTESLVSPLVAGALLLVISYDHLFVGTALGFVASAILVLSSGLPRRSTTTPLRSRMTGGITTMTRRPALRGVLALDLVVAAATALVLVDTVVYTRGILGAAEVGVAIALAAFGVGSMTVALAMPRLLRHRTDRRVMLTGGAVVPVTLASIAPLSAVTPGPVVGWIWLSASWIVLGAATSAMLTPSARVLRDESTDADRASIFTARFSLSHAWFLLTYPIAGWVGAAVGQVIAALILAALATLAASAAVRLWPVRAIDRHEVGVGG</sequence>
<dbReference type="GO" id="GO:0005886">
    <property type="term" value="C:plasma membrane"/>
    <property type="evidence" value="ECO:0007669"/>
    <property type="project" value="UniProtKB-SubCell"/>
</dbReference>
<feature type="transmembrane region" description="Helical" evidence="6">
    <location>
        <begin position="42"/>
        <end position="65"/>
    </location>
</feature>
<comment type="subcellular location">
    <subcellularLocation>
        <location evidence="1">Cell membrane</location>
        <topology evidence="1">Multi-pass membrane protein</topology>
    </subcellularLocation>
</comment>
<evidence type="ECO:0000256" key="1">
    <source>
        <dbReference type="ARBA" id="ARBA00004651"/>
    </source>
</evidence>
<feature type="transmembrane region" description="Helical" evidence="6">
    <location>
        <begin position="12"/>
        <end position="36"/>
    </location>
</feature>
<dbReference type="GO" id="GO:0022857">
    <property type="term" value="F:transmembrane transporter activity"/>
    <property type="evidence" value="ECO:0007669"/>
    <property type="project" value="InterPro"/>
</dbReference>
<dbReference type="Gene3D" id="1.20.1250.20">
    <property type="entry name" value="MFS general substrate transporter like domains"/>
    <property type="match status" value="1"/>
</dbReference>
<protein>
    <submittedName>
        <fullName evidence="7">Putative major facilitator superfamily transporter</fullName>
    </submittedName>
</protein>
<dbReference type="OrthoDB" id="4368225at2"/>
<evidence type="ECO:0000313" key="7">
    <source>
        <dbReference type="EMBL" id="GAC66939.1"/>
    </source>
</evidence>
<proteinExistence type="predicted"/>
<dbReference type="Pfam" id="PF07690">
    <property type="entry name" value="MFS_1"/>
    <property type="match status" value="1"/>
</dbReference>
<evidence type="ECO:0000256" key="2">
    <source>
        <dbReference type="ARBA" id="ARBA00022475"/>
    </source>
</evidence>
<dbReference type="EMBL" id="BANX01000005">
    <property type="protein sequence ID" value="GAC66939.1"/>
    <property type="molecule type" value="Genomic_DNA"/>
</dbReference>